<comment type="caution">
    <text evidence="3">The sequence shown here is derived from an EMBL/GenBank/DDBJ whole genome shotgun (WGS) entry which is preliminary data.</text>
</comment>
<dbReference type="VEuPathDB" id="TriTrypDB:ECC02_008163"/>
<keyword evidence="2" id="KW-0812">Transmembrane</keyword>
<reference evidence="3 4" key="1">
    <citation type="journal article" date="2018" name="Microb. Genom.">
        <title>Expanding an expanded genome: long-read sequencing of Trypanosoma cruzi.</title>
        <authorList>
            <person name="Berna L."/>
            <person name="Rodriguez M."/>
            <person name="Chiribao M.L."/>
            <person name="Parodi-Talice A."/>
            <person name="Pita S."/>
            <person name="Rijo G."/>
            <person name="Alvarez-Valin F."/>
            <person name="Robello C."/>
        </authorList>
    </citation>
    <scope>NUCLEOTIDE SEQUENCE [LARGE SCALE GENOMIC DNA]</scope>
    <source>
        <strain evidence="3 4">TCC</strain>
    </source>
</reference>
<evidence type="ECO:0000256" key="2">
    <source>
        <dbReference type="SAM" id="Phobius"/>
    </source>
</evidence>
<name>A0A2V2UK81_TRYCR</name>
<dbReference type="AlphaFoldDB" id="A0A2V2UK81"/>
<evidence type="ECO:0000256" key="1">
    <source>
        <dbReference type="SAM" id="MobiDB-lite"/>
    </source>
</evidence>
<evidence type="ECO:0000313" key="3">
    <source>
        <dbReference type="EMBL" id="PWU84451.1"/>
    </source>
</evidence>
<dbReference type="VEuPathDB" id="TriTrypDB:C4B63_6g559"/>
<dbReference type="VEuPathDB" id="TriTrypDB:Tc_MARK_1196"/>
<sequence length="289" mass="31221">MPTGRRTGEMPVESHKNTVPQPHVDEGSEVYDTNWSDDGNCRPTGMTPQSVGPPGARAAAAPSSSGNTGLGERTAIETPAAILGRVVGFTLPFGGAEILNIFLTVSGINWFFMILATTLSQLDVVGGGCYTFWGFKSSCDTVSYTNRTQLLSCKGYIRPLQTGAAFSIFSILLMTAALFFNFKVLVGCRAELRTRGDARTSTNGGEQRDQQQRRDLVVPPFSKWRIVGLSTLALFCELVCWAMVVSVYASRHCEDKTMPRSTAYGAGFGLMMTGWTVEVVALALFALTV</sequence>
<feature type="region of interest" description="Disordered" evidence="1">
    <location>
        <begin position="1"/>
        <end position="71"/>
    </location>
</feature>
<dbReference type="PANTHER" id="PTHR33297">
    <property type="entry name" value="AMASTIN-LIKE SURFACE PROTEIN-LIKE PROTEIN-RELATED"/>
    <property type="match status" value="1"/>
</dbReference>
<feature type="compositionally biased region" description="Basic and acidic residues" evidence="1">
    <location>
        <begin position="1"/>
        <end position="16"/>
    </location>
</feature>
<dbReference type="VEuPathDB" id="TriTrypDB:BCY84_17867"/>
<feature type="transmembrane region" description="Helical" evidence="2">
    <location>
        <begin position="226"/>
        <end position="250"/>
    </location>
</feature>
<dbReference type="VEuPathDB" id="TriTrypDB:TCDM_09277"/>
<proteinExistence type="predicted"/>
<keyword evidence="2" id="KW-1133">Transmembrane helix</keyword>
<gene>
    <name evidence="3" type="ORF">C3747_741g7</name>
</gene>
<dbReference type="VEuPathDB" id="TriTrypDB:TcCL_Unassigned01019"/>
<dbReference type="InterPro" id="IPR009944">
    <property type="entry name" value="Amastin"/>
</dbReference>
<dbReference type="VEuPathDB" id="TriTrypDB:TcBrA4_0080040"/>
<protein>
    <recommendedName>
        <fullName evidence="5">Amastin</fullName>
    </recommendedName>
</protein>
<evidence type="ECO:0000313" key="4">
    <source>
        <dbReference type="Proteomes" id="UP000246078"/>
    </source>
</evidence>
<keyword evidence="2" id="KW-0472">Membrane</keyword>
<dbReference type="EMBL" id="PRFC01000741">
    <property type="protein sequence ID" value="PWU84451.1"/>
    <property type="molecule type" value="Genomic_DNA"/>
</dbReference>
<organism evidence="3 4">
    <name type="scientific">Trypanosoma cruzi</name>
    <dbReference type="NCBI Taxonomy" id="5693"/>
    <lineage>
        <taxon>Eukaryota</taxon>
        <taxon>Discoba</taxon>
        <taxon>Euglenozoa</taxon>
        <taxon>Kinetoplastea</taxon>
        <taxon>Metakinetoplastina</taxon>
        <taxon>Trypanosomatida</taxon>
        <taxon>Trypanosomatidae</taxon>
        <taxon>Trypanosoma</taxon>
        <taxon>Schizotrypanum</taxon>
    </lineage>
</organism>
<dbReference type="VEuPathDB" id="TriTrypDB:TCSYLVIO_002507"/>
<feature type="transmembrane region" description="Helical" evidence="2">
    <location>
        <begin position="164"/>
        <end position="182"/>
    </location>
</feature>
<dbReference type="Proteomes" id="UP000246078">
    <property type="component" value="Unassembled WGS sequence"/>
</dbReference>
<dbReference type="VEuPathDB" id="TriTrypDB:TcG_08143"/>
<feature type="compositionally biased region" description="Low complexity" evidence="1">
    <location>
        <begin position="52"/>
        <end position="66"/>
    </location>
</feature>
<evidence type="ECO:0008006" key="5">
    <source>
        <dbReference type="Google" id="ProtNLM"/>
    </source>
</evidence>
<dbReference type="VEuPathDB" id="TriTrypDB:TcYC6_0014740"/>
<accession>A0A2V2UK81</accession>
<dbReference type="PANTHER" id="PTHR33297:SF4">
    <property type="entry name" value="AMASTIN"/>
    <property type="match status" value="1"/>
</dbReference>
<feature type="transmembrane region" description="Helical" evidence="2">
    <location>
        <begin position="262"/>
        <end position="287"/>
    </location>
</feature>
<dbReference type="Pfam" id="PF07344">
    <property type="entry name" value="Amastin"/>
    <property type="match status" value="1"/>
</dbReference>
<dbReference type="VEuPathDB" id="TriTrypDB:C3747_741g7"/>